<dbReference type="EMBL" id="UINC01083139">
    <property type="protein sequence ID" value="SVC28558.1"/>
    <property type="molecule type" value="Genomic_DNA"/>
</dbReference>
<reference evidence="1" key="1">
    <citation type="submission" date="2018-05" db="EMBL/GenBank/DDBJ databases">
        <authorList>
            <person name="Lanie J.A."/>
            <person name="Ng W.-L."/>
            <person name="Kazmierczak K.M."/>
            <person name="Andrzejewski T.M."/>
            <person name="Davidsen T.M."/>
            <person name="Wayne K.J."/>
            <person name="Tettelin H."/>
            <person name="Glass J.I."/>
            <person name="Rusch D."/>
            <person name="Podicherti R."/>
            <person name="Tsui H.-C.T."/>
            <person name="Winkler M.E."/>
        </authorList>
    </citation>
    <scope>NUCLEOTIDE SEQUENCE</scope>
</reference>
<evidence type="ECO:0000313" key="1">
    <source>
        <dbReference type="EMBL" id="SVC28558.1"/>
    </source>
</evidence>
<organism evidence="1">
    <name type="scientific">marine metagenome</name>
    <dbReference type="NCBI Taxonomy" id="408172"/>
    <lineage>
        <taxon>unclassified sequences</taxon>
        <taxon>metagenomes</taxon>
        <taxon>ecological metagenomes</taxon>
    </lineage>
</organism>
<accession>A0A382KVB6</accession>
<dbReference type="AlphaFoldDB" id="A0A382KVB6"/>
<sequence length="25" mass="3060">MMGWEVRARPGVWRFVWVGVRRQVT</sequence>
<gene>
    <name evidence="1" type="ORF">METZ01_LOCUS281412</name>
</gene>
<name>A0A382KVB6_9ZZZZ</name>
<proteinExistence type="predicted"/>
<protein>
    <submittedName>
        <fullName evidence="1">Uncharacterized protein</fullName>
    </submittedName>
</protein>